<evidence type="ECO:0000313" key="2">
    <source>
        <dbReference type="Proteomes" id="UP000298602"/>
    </source>
</evidence>
<sequence>MNVDAKSLENKLRELHPEIGRHGLNLALAFDSNKDAWIVTLQKDEHKLSTHLERKDAEACLEGVQCVYLGVQIAQFIKNFETGS</sequence>
<dbReference type="AlphaFoldDB" id="A0A4P8L2W3"/>
<dbReference type="KEGG" id="dax:FDQ92_08895"/>
<accession>A0A4P8L2W3</accession>
<dbReference type="Proteomes" id="UP000298602">
    <property type="component" value="Chromosome"/>
</dbReference>
<evidence type="ECO:0000313" key="1">
    <source>
        <dbReference type="EMBL" id="QCQ22266.1"/>
    </source>
</evidence>
<reference evidence="1 2" key="1">
    <citation type="submission" date="2019-05" db="EMBL/GenBank/DDBJ databases">
        <title>The Complete Genome Sequence of the n-alkane-degrading Desulfoglaeba alkanexedens ALDC reveals multiple alkylsuccinate synthase gene clusters.</title>
        <authorList>
            <person name="Callaghan A.V."/>
            <person name="Davidova I.A."/>
            <person name="Duncan K.E."/>
            <person name="Morris B."/>
            <person name="McInerney M.J."/>
        </authorList>
    </citation>
    <scope>NUCLEOTIDE SEQUENCE [LARGE SCALE GENOMIC DNA]</scope>
    <source>
        <strain evidence="1 2">ALDC</strain>
    </source>
</reference>
<gene>
    <name evidence="1" type="ORF">FDQ92_08895</name>
</gene>
<organism evidence="1 2">
    <name type="scientific">Desulfoglaeba alkanexedens ALDC</name>
    <dbReference type="NCBI Taxonomy" id="980445"/>
    <lineage>
        <taxon>Bacteria</taxon>
        <taxon>Pseudomonadati</taxon>
        <taxon>Thermodesulfobacteriota</taxon>
        <taxon>Syntrophobacteria</taxon>
        <taxon>Syntrophobacterales</taxon>
        <taxon>Syntrophobacteraceae</taxon>
        <taxon>Desulfoglaeba</taxon>
    </lineage>
</organism>
<dbReference type="EMBL" id="CP040098">
    <property type="protein sequence ID" value="QCQ22266.1"/>
    <property type="molecule type" value="Genomic_DNA"/>
</dbReference>
<dbReference type="RefSeq" id="WP_137424296.1">
    <property type="nucleotide sequence ID" value="NZ_CP040098.1"/>
</dbReference>
<name>A0A4P8L2W3_9BACT</name>
<dbReference type="OrthoDB" id="5432324at2"/>
<proteinExistence type="predicted"/>
<reference evidence="1 2" key="2">
    <citation type="submission" date="2019-05" db="EMBL/GenBank/DDBJ databases">
        <authorList>
            <person name="Suflita J.M."/>
            <person name="Marks C.R."/>
        </authorList>
    </citation>
    <scope>NUCLEOTIDE SEQUENCE [LARGE SCALE GENOMIC DNA]</scope>
    <source>
        <strain evidence="1 2">ALDC</strain>
    </source>
</reference>
<protein>
    <submittedName>
        <fullName evidence="1">Uncharacterized protein</fullName>
    </submittedName>
</protein>
<keyword evidence="2" id="KW-1185">Reference proteome</keyword>